<dbReference type="PROSITE" id="PS00455">
    <property type="entry name" value="AMP_BINDING"/>
    <property type="match status" value="1"/>
</dbReference>
<dbReference type="GO" id="GO:0043041">
    <property type="term" value="P:amino acid activation for nonribosomal peptide biosynthetic process"/>
    <property type="evidence" value="ECO:0007669"/>
    <property type="project" value="TreeGrafter"/>
</dbReference>
<reference evidence="3 5" key="2">
    <citation type="submission" date="2019-06" db="EMBL/GenBank/DDBJ databases">
        <title>Pseudomonas bimorpha sp. nov. isolated from bovine raw milk and skim milk concentrate.</title>
        <authorList>
            <person name="Hofmann K."/>
            <person name="Huptas C."/>
            <person name="Doll E."/>
            <person name="Scherer S."/>
            <person name="Wenning M."/>
        </authorList>
    </citation>
    <scope>NUCLEOTIDE SEQUENCE [LARGE SCALE GENOMIC DNA]</scope>
    <source>
        <strain evidence="3 5">DSM 17835</strain>
    </source>
</reference>
<dbReference type="Gene3D" id="1.10.1200.10">
    <property type="entry name" value="ACP-like"/>
    <property type="match status" value="1"/>
</dbReference>
<evidence type="ECO:0000313" key="5">
    <source>
        <dbReference type="Proteomes" id="UP000317951"/>
    </source>
</evidence>
<keyword evidence="4" id="KW-1185">Reference proteome</keyword>
<dbReference type="InterPro" id="IPR010071">
    <property type="entry name" value="AA_adenyl_dom"/>
</dbReference>
<reference evidence="2 4" key="1">
    <citation type="submission" date="2016-10" db="EMBL/GenBank/DDBJ databases">
        <authorList>
            <person name="Varghese N."/>
            <person name="Submissions S."/>
        </authorList>
    </citation>
    <scope>NUCLEOTIDE SEQUENCE [LARGE SCALE GENOMIC DNA]</scope>
    <source>
        <strain evidence="2 4">DSM 17835</strain>
    </source>
</reference>
<dbReference type="Gene3D" id="3.30.300.30">
    <property type="match status" value="1"/>
</dbReference>
<dbReference type="SUPFAM" id="SSF56801">
    <property type="entry name" value="Acetyl-CoA synthetase-like"/>
    <property type="match status" value="1"/>
</dbReference>
<dbReference type="InterPro" id="IPR045851">
    <property type="entry name" value="AMP-bd_C_sf"/>
</dbReference>
<dbReference type="GO" id="GO:0044550">
    <property type="term" value="P:secondary metabolite biosynthetic process"/>
    <property type="evidence" value="ECO:0007669"/>
    <property type="project" value="TreeGrafter"/>
</dbReference>
<dbReference type="InterPro" id="IPR009081">
    <property type="entry name" value="PP-bd_ACP"/>
</dbReference>
<organism evidence="3 5">
    <name type="scientific">Pseudomonas extremaustralis</name>
    <dbReference type="NCBI Taxonomy" id="359110"/>
    <lineage>
        <taxon>Bacteria</taxon>
        <taxon>Pseudomonadati</taxon>
        <taxon>Pseudomonadota</taxon>
        <taxon>Gammaproteobacteria</taxon>
        <taxon>Pseudomonadales</taxon>
        <taxon>Pseudomonadaceae</taxon>
        <taxon>Pseudomonas</taxon>
    </lineage>
</organism>
<dbReference type="PROSITE" id="PS50075">
    <property type="entry name" value="CARRIER"/>
    <property type="match status" value="1"/>
</dbReference>
<name>A0A5C5QH05_9PSED</name>
<dbReference type="InterPro" id="IPR036736">
    <property type="entry name" value="ACP-like_sf"/>
</dbReference>
<evidence type="ECO:0000313" key="3">
    <source>
        <dbReference type="EMBL" id="TWS04558.1"/>
    </source>
</evidence>
<dbReference type="InterPro" id="IPR020845">
    <property type="entry name" value="AMP-binding_CS"/>
</dbReference>
<dbReference type="OrthoDB" id="9757559at2"/>
<accession>A0A5C5QH05</accession>
<dbReference type="NCBIfam" id="TIGR01733">
    <property type="entry name" value="AA-adenyl-dom"/>
    <property type="match status" value="1"/>
</dbReference>
<dbReference type="Proteomes" id="UP000317951">
    <property type="component" value="Unassembled WGS sequence"/>
</dbReference>
<dbReference type="Pfam" id="PF13193">
    <property type="entry name" value="AMP-binding_C"/>
    <property type="match status" value="1"/>
</dbReference>
<dbReference type="Proteomes" id="UP000182858">
    <property type="component" value="Chromosome I"/>
</dbReference>
<dbReference type="Gene3D" id="3.40.50.12780">
    <property type="entry name" value="N-terminal domain of ligase-like"/>
    <property type="match status" value="1"/>
</dbReference>
<dbReference type="RefSeq" id="WP_010562558.1">
    <property type="nucleotide sequence ID" value="NZ_LT629689.1"/>
</dbReference>
<dbReference type="CDD" id="cd05930">
    <property type="entry name" value="A_NRPS"/>
    <property type="match status" value="1"/>
</dbReference>
<sequence>MNAHNWPTTKVFRRFQSICLQTPNAVAVVDQGNGLTYRQLHQQVLGLCEQLSRHGLADAPYLPLMASRCLPYLVALLACCKLGVAYVSLDPSAPAKRIVAQLDQLGCSHLLLIGQPDDTNIDPRLTHFRLDDQGALLAQGPAFRRPARTRSVDTGVITIMFTSGTTGVPKGVRIHEDGLLNLVENVQEQVQGRARRYVHHSSISFDAAVFEVWVPLLTGACVTLHAGAFNIETLAACVQTARCEVLLLTTSLFHLVAQHRLQMLDGVRVLYVGGEVLKPIHARALLAANPGITLVNGYGPTENTVFSTWHCLSTLKDIDDDAIPIGRLLKHVHAQVVDADLRPVPRGTPGELLLGGRNLAQGYLDDELTRLRFLHGPEGFYYRTGDYVIEDEHGVFFYQGRVDEQVKIQGYRVELAEVERALTQLPGIAQAVVLSRTMNALENCLHAFIVFQHGWPDTDEGKLLSLLAGRLPHYMLPARIIRLFELPLTANGKVDKRALQSLAGKTPATGARAPAAGSAVLEAWSGILGTQDLQLENSIYAYGASSLSVVMAHTQINQTLGRKTPFDEVARLNTLQEWVQYYVTHENLSHHA</sequence>
<dbReference type="InterPro" id="IPR000873">
    <property type="entry name" value="AMP-dep_synth/lig_dom"/>
</dbReference>
<dbReference type="PANTHER" id="PTHR45527:SF1">
    <property type="entry name" value="FATTY ACID SYNTHASE"/>
    <property type="match status" value="1"/>
</dbReference>
<evidence type="ECO:0000313" key="2">
    <source>
        <dbReference type="EMBL" id="SDG29045.1"/>
    </source>
</evidence>
<dbReference type="Pfam" id="PF00550">
    <property type="entry name" value="PP-binding"/>
    <property type="match status" value="1"/>
</dbReference>
<dbReference type="GeneID" id="78556852"/>
<dbReference type="GO" id="GO:0005737">
    <property type="term" value="C:cytoplasm"/>
    <property type="evidence" value="ECO:0007669"/>
    <property type="project" value="TreeGrafter"/>
</dbReference>
<protein>
    <submittedName>
        <fullName evidence="2">Coronamic acid synthetase CmaA, adenylation and thiolation didomain protein</fullName>
    </submittedName>
    <submittedName>
        <fullName evidence="3">Non-ribosomal peptide synthetase</fullName>
    </submittedName>
</protein>
<dbReference type="InterPro" id="IPR025110">
    <property type="entry name" value="AMP-bd_C"/>
</dbReference>
<dbReference type="GO" id="GO:0031177">
    <property type="term" value="F:phosphopantetheine binding"/>
    <property type="evidence" value="ECO:0007669"/>
    <property type="project" value="TreeGrafter"/>
</dbReference>
<dbReference type="Pfam" id="PF00501">
    <property type="entry name" value="AMP-binding"/>
    <property type="match status" value="1"/>
</dbReference>
<evidence type="ECO:0000259" key="1">
    <source>
        <dbReference type="PROSITE" id="PS50075"/>
    </source>
</evidence>
<dbReference type="AlphaFoldDB" id="A0A5C5QH05"/>
<proteinExistence type="predicted"/>
<dbReference type="PANTHER" id="PTHR45527">
    <property type="entry name" value="NONRIBOSOMAL PEPTIDE SYNTHETASE"/>
    <property type="match status" value="1"/>
</dbReference>
<dbReference type="InterPro" id="IPR042099">
    <property type="entry name" value="ANL_N_sf"/>
</dbReference>
<evidence type="ECO:0000313" key="4">
    <source>
        <dbReference type="Proteomes" id="UP000182858"/>
    </source>
</evidence>
<gene>
    <name evidence="3" type="ORF">FIV36_11525</name>
    <name evidence="2" type="ORF">SAMN05216591_5547</name>
</gene>
<dbReference type="SUPFAM" id="SSF47336">
    <property type="entry name" value="ACP-like"/>
    <property type="match status" value="1"/>
</dbReference>
<dbReference type="EMBL" id="LT629689">
    <property type="protein sequence ID" value="SDG29045.1"/>
    <property type="molecule type" value="Genomic_DNA"/>
</dbReference>
<feature type="domain" description="Carrier" evidence="1">
    <location>
        <begin position="511"/>
        <end position="586"/>
    </location>
</feature>
<dbReference type="EMBL" id="VFET01000008">
    <property type="protein sequence ID" value="TWS04558.1"/>
    <property type="molecule type" value="Genomic_DNA"/>
</dbReference>